<dbReference type="Proteomes" id="UP000193553">
    <property type="component" value="Unassembled WGS sequence"/>
</dbReference>
<dbReference type="CDD" id="cd00085">
    <property type="entry name" value="HNHc"/>
    <property type="match status" value="1"/>
</dbReference>
<dbReference type="Pfam" id="PF01844">
    <property type="entry name" value="HNH"/>
    <property type="match status" value="1"/>
</dbReference>
<comment type="caution">
    <text evidence="2">The sequence shown here is derived from an EMBL/GenBank/DDBJ whole genome shotgun (WGS) entry which is preliminary data.</text>
</comment>
<proteinExistence type="predicted"/>
<reference evidence="2 3" key="1">
    <citation type="submission" date="2017-03" db="EMBL/GenBank/DDBJ databases">
        <title>Whole genome sequences of fourteen strains of Bradyrhizobium canariense and one strain of Bradyrhizobium japonicum isolated from Lupinus (Papilionoideae: Genisteae) species in Algeria.</title>
        <authorList>
            <person name="Crovadore J."/>
            <person name="Chekireb D."/>
            <person name="Brachmann A."/>
            <person name="Chablais R."/>
            <person name="Cochard B."/>
            <person name="Lefort F."/>
        </authorList>
    </citation>
    <scope>NUCLEOTIDE SEQUENCE [LARGE SCALE GENOMIC DNA]</scope>
    <source>
        <strain evidence="2 3">UBMA195</strain>
    </source>
</reference>
<dbReference type="InterPro" id="IPR003615">
    <property type="entry name" value="HNH_nuc"/>
</dbReference>
<sequence>MMSIPAPTSASDYQYLQKLCDQLGWQTHHAQWKAAYSKYRLRKGNPWQIPQVSFVPDISAEQKSLYGARSSSPWIASIRHMQLQSCPMCGSSVTGSVDHFLPKEDFPELSLMAANLVPACFHCNSGAKRQTYKGASSNERFVHPYFDAIAAETLWLTKIIGPYAAARFEAIPLPSLDAKKRRRIEFHLRNVLGPQFHRNAEVLWSTYPQNLRNQMGGVASISMTAAAAEIGRSLMCSVVTQGKNCWNAAFFRGLQANAAAQAFVVDAAQKLQAMTI</sequence>
<gene>
    <name evidence="2" type="ORF">BSZ18_07265</name>
</gene>
<evidence type="ECO:0000313" key="3">
    <source>
        <dbReference type="Proteomes" id="UP000193553"/>
    </source>
</evidence>
<dbReference type="GO" id="GO:0003676">
    <property type="term" value="F:nucleic acid binding"/>
    <property type="evidence" value="ECO:0007669"/>
    <property type="project" value="InterPro"/>
</dbReference>
<feature type="domain" description="HNH" evidence="1">
    <location>
        <begin position="86"/>
        <end position="126"/>
    </location>
</feature>
<evidence type="ECO:0000259" key="1">
    <source>
        <dbReference type="Pfam" id="PF01844"/>
    </source>
</evidence>
<accession>A0A1X3HC22</accession>
<dbReference type="AlphaFoldDB" id="A0A1X3HC22"/>
<organism evidence="2 3">
    <name type="scientific">Bradyrhizobium canariense</name>
    <dbReference type="NCBI Taxonomy" id="255045"/>
    <lineage>
        <taxon>Bacteria</taxon>
        <taxon>Pseudomonadati</taxon>
        <taxon>Pseudomonadota</taxon>
        <taxon>Alphaproteobacteria</taxon>
        <taxon>Hyphomicrobiales</taxon>
        <taxon>Nitrobacteraceae</taxon>
        <taxon>Bradyrhizobium</taxon>
    </lineage>
</organism>
<dbReference type="RefSeq" id="WP_085358323.1">
    <property type="nucleotide sequence ID" value="NZ_NAFD01000163.1"/>
</dbReference>
<evidence type="ECO:0000313" key="2">
    <source>
        <dbReference type="EMBL" id="OSJ15658.1"/>
    </source>
</evidence>
<protein>
    <recommendedName>
        <fullName evidence="1">HNH domain-containing protein</fullName>
    </recommendedName>
</protein>
<dbReference type="InterPro" id="IPR002711">
    <property type="entry name" value="HNH"/>
</dbReference>
<dbReference type="Gene3D" id="1.10.30.50">
    <property type="match status" value="1"/>
</dbReference>
<dbReference type="GO" id="GO:0008270">
    <property type="term" value="F:zinc ion binding"/>
    <property type="evidence" value="ECO:0007669"/>
    <property type="project" value="InterPro"/>
</dbReference>
<dbReference type="OrthoDB" id="9816185at2"/>
<name>A0A1X3HC22_9BRAD</name>
<dbReference type="EMBL" id="NAFI01000153">
    <property type="protein sequence ID" value="OSJ15658.1"/>
    <property type="molecule type" value="Genomic_DNA"/>
</dbReference>
<dbReference type="GO" id="GO:0004519">
    <property type="term" value="F:endonuclease activity"/>
    <property type="evidence" value="ECO:0007669"/>
    <property type="project" value="InterPro"/>
</dbReference>